<accession>A0A0F9PYS9</accession>
<name>A0A0F9PYS9_9ZZZZ</name>
<gene>
    <name evidence="2" type="ORF">LCGC14_1159430</name>
</gene>
<evidence type="ECO:0000256" key="1">
    <source>
        <dbReference type="SAM" id="Phobius"/>
    </source>
</evidence>
<dbReference type="AlphaFoldDB" id="A0A0F9PYS9"/>
<feature type="transmembrane region" description="Helical" evidence="1">
    <location>
        <begin position="14"/>
        <end position="35"/>
    </location>
</feature>
<organism evidence="2">
    <name type="scientific">marine sediment metagenome</name>
    <dbReference type="NCBI Taxonomy" id="412755"/>
    <lineage>
        <taxon>unclassified sequences</taxon>
        <taxon>metagenomes</taxon>
        <taxon>ecological metagenomes</taxon>
    </lineage>
</organism>
<keyword evidence="1" id="KW-1133">Transmembrane helix</keyword>
<evidence type="ECO:0000313" key="2">
    <source>
        <dbReference type="EMBL" id="KKM98287.1"/>
    </source>
</evidence>
<proteinExistence type="predicted"/>
<sequence>MDCEITDALILNFIFYPVLTAIAWTATAIFCRLLWRNWVERESGR</sequence>
<protein>
    <recommendedName>
        <fullName evidence="3">NarG-like domain-containing protein</fullName>
    </recommendedName>
</protein>
<dbReference type="EMBL" id="LAZR01005640">
    <property type="protein sequence ID" value="KKM98287.1"/>
    <property type="molecule type" value="Genomic_DNA"/>
</dbReference>
<keyword evidence="1" id="KW-0472">Membrane</keyword>
<keyword evidence="1" id="KW-0812">Transmembrane</keyword>
<evidence type="ECO:0008006" key="3">
    <source>
        <dbReference type="Google" id="ProtNLM"/>
    </source>
</evidence>
<reference evidence="2" key="1">
    <citation type="journal article" date="2015" name="Nature">
        <title>Complex archaea that bridge the gap between prokaryotes and eukaryotes.</title>
        <authorList>
            <person name="Spang A."/>
            <person name="Saw J.H."/>
            <person name="Jorgensen S.L."/>
            <person name="Zaremba-Niedzwiedzka K."/>
            <person name="Martijn J."/>
            <person name="Lind A.E."/>
            <person name="van Eijk R."/>
            <person name="Schleper C."/>
            <person name="Guy L."/>
            <person name="Ettema T.J."/>
        </authorList>
    </citation>
    <scope>NUCLEOTIDE SEQUENCE</scope>
</reference>
<comment type="caution">
    <text evidence="2">The sequence shown here is derived from an EMBL/GenBank/DDBJ whole genome shotgun (WGS) entry which is preliminary data.</text>
</comment>